<reference evidence="3 4" key="1">
    <citation type="journal article" date="2014" name="PLoS ONE">
        <title>De novo Genome Assembly of the Fungal Plant Pathogen Pyrenophora semeniperda.</title>
        <authorList>
            <person name="Soliai M.M."/>
            <person name="Meyer S.E."/>
            <person name="Udall J.A."/>
            <person name="Elzinga D.E."/>
            <person name="Hermansen R.A."/>
            <person name="Bodily P.M."/>
            <person name="Hart A.A."/>
            <person name="Coleman C.E."/>
        </authorList>
    </citation>
    <scope>NUCLEOTIDE SEQUENCE [LARGE SCALE GENOMIC DNA]</scope>
    <source>
        <strain evidence="3 4">CCB06</strain>
        <tissue evidence="3">Mycelium</tissue>
    </source>
</reference>
<dbReference type="OrthoDB" id="3749155at2759"/>
<evidence type="ECO:0000313" key="4">
    <source>
        <dbReference type="Proteomes" id="UP000265663"/>
    </source>
</evidence>
<proteinExistence type="predicted"/>
<feature type="chain" id="PRO_5018028536" evidence="2">
    <location>
        <begin position="17"/>
        <end position="620"/>
    </location>
</feature>
<evidence type="ECO:0000256" key="2">
    <source>
        <dbReference type="SAM" id="SignalP"/>
    </source>
</evidence>
<evidence type="ECO:0000313" key="3">
    <source>
        <dbReference type="EMBL" id="RMZ67418.1"/>
    </source>
</evidence>
<accession>A0A3M7LYV8</accession>
<dbReference type="Proteomes" id="UP000265663">
    <property type="component" value="Unassembled WGS sequence"/>
</dbReference>
<feature type="region of interest" description="Disordered" evidence="1">
    <location>
        <begin position="199"/>
        <end position="234"/>
    </location>
</feature>
<name>A0A3M7LYV8_9PLEO</name>
<sequence length="620" mass="68928">MRSDLWLLATLGLANARISIPHQTRDSPSTTPWHPKTDHPEFFSLIVDSSAWCNHHGGTADCTLNNYAIRLKNGIVYATPYTRRWDPKLPIMFVDDDTTMYTASKLPQQFYVDTTSGALRYAPVGWLPPNSISTSFYHTGDNPVHVTGPSTAFLSWPSTQGVTSNALYRAPWWLCPHGRTKEYQVFVANGNFGLGNWEDSSSGISKDPHRLPSLHGQPAAAPTKRDGIKQSSLKPRSSIRNFGSFLGPHFHGQVENPQESILDGGSTTIDSSSIVEVDSDVEDAIKYLSMDDEQESGQKAKLEDDSGDHYRIQRHKSLHVSFSSTELKRLKEEIYNETIAEVHLSLLIYWINEDPDNYDLAKDVIRELRCDKGYNPSRVDNAALRQLLTETKAARPLTIITIPKLPPPPPHRQPIRISIWIHLDIETNEAVVPVQPTEREDDLADLTADPIFVGRHTRKLPGLPRIDSLPPALSLLRERRNQAALRSISLASVAPSSPQGTYPPDTPDRPLPLVPRSASSTLLSPSSAHLSPFPPSRPRPTALPFGFPSPGSPVREVNDNMSALEEYDCSSPTGSIECDEYRAHVDMLADRLTVLQSPEQLAAIMAELKDLRAMYRNSQV</sequence>
<protein>
    <submittedName>
        <fullName evidence="3">Uncharacterized protein</fullName>
    </submittedName>
</protein>
<dbReference type="EMBL" id="KE747810">
    <property type="protein sequence ID" value="RMZ67418.1"/>
    <property type="molecule type" value="Genomic_DNA"/>
</dbReference>
<feature type="region of interest" description="Disordered" evidence="1">
    <location>
        <begin position="489"/>
        <end position="550"/>
    </location>
</feature>
<keyword evidence="4" id="KW-1185">Reference proteome</keyword>
<keyword evidence="2" id="KW-0732">Signal</keyword>
<organism evidence="3 4">
    <name type="scientific">Pyrenophora seminiperda CCB06</name>
    <dbReference type="NCBI Taxonomy" id="1302712"/>
    <lineage>
        <taxon>Eukaryota</taxon>
        <taxon>Fungi</taxon>
        <taxon>Dikarya</taxon>
        <taxon>Ascomycota</taxon>
        <taxon>Pezizomycotina</taxon>
        <taxon>Dothideomycetes</taxon>
        <taxon>Pleosporomycetidae</taxon>
        <taxon>Pleosporales</taxon>
        <taxon>Pleosporineae</taxon>
        <taxon>Pleosporaceae</taxon>
        <taxon>Pyrenophora</taxon>
    </lineage>
</organism>
<feature type="signal peptide" evidence="2">
    <location>
        <begin position="1"/>
        <end position="16"/>
    </location>
</feature>
<evidence type="ECO:0000256" key="1">
    <source>
        <dbReference type="SAM" id="MobiDB-lite"/>
    </source>
</evidence>
<dbReference type="AlphaFoldDB" id="A0A3M7LYV8"/>
<gene>
    <name evidence="3" type="ORF">GMOD_00001336</name>
</gene>
<feature type="compositionally biased region" description="Low complexity" evidence="1">
    <location>
        <begin position="515"/>
        <end position="531"/>
    </location>
</feature>